<dbReference type="Gene3D" id="3.40.50.300">
    <property type="entry name" value="P-loop containing nucleotide triphosphate hydrolases"/>
    <property type="match status" value="1"/>
</dbReference>
<dbReference type="PANTHER" id="PTHR24220">
    <property type="entry name" value="IMPORT ATP-BINDING PROTEIN"/>
    <property type="match status" value="1"/>
</dbReference>
<evidence type="ECO:0000313" key="6">
    <source>
        <dbReference type="Proteomes" id="UP000463983"/>
    </source>
</evidence>
<dbReference type="PROSITE" id="PS50893">
    <property type="entry name" value="ABC_TRANSPORTER_2"/>
    <property type="match status" value="1"/>
</dbReference>
<dbReference type="GO" id="GO:0005886">
    <property type="term" value="C:plasma membrane"/>
    <property type="evidence" value="ECO:0007669"/>
    <property type="project" value="TreeGrafter"/>
</dbReference>
<dbReference type="GO" id="GO:0005524">
    <property type="term" value="F:ATP binding"/>
    <property type="evidence" value="ECO:0007669"/>
    <property type="project" value="UniProtKB-KW"/>
</dbReference>
<keyword evidence="3" id="KW-0067">ATP-binding</keyword>
<evidence type="ECO:0000259" key="4">
    <source>
        <dbReference type="PROSITE" id="PS50893"/>
    </source>
</evidence>
<keyword evidence="2" id="KW-0547">Nucleotide-binding</keyword>
<dbReference type="FunFam" id="3.40.50.300:FF:000032">
    <property type="entry name" value="Export ABC transporter ATP-binding protein"/>
    <property type="match status" value="1"/>
</dbReference>
<dbReference type="InterPro" id="IPR003439">
    <property type="entry name" value="ABC_transporter-like_ATP-bd"/>
</dbReference>
<dbReference type="GO" id="GO:0098796">
    <property type="term" value="C:membrane protein complex"/>
    <property type="evidence" value="ECO:0007669"/>
    <property type="project" value="UniProtKB-ARBA"/>
</dbReference>
<dbReference type="GO" id="GO:0016887">
    <property type="term" value="F:ATP hydrolysis activity"/>
    <property type="evidence" value="ECO:0007669"/>
    <property type="project" value="InterPro"/>
</dbReference>
<dbReference type="RefSeq" id="WP_161931788.1">
    <property type="nucleotide sequence ID" value="NZ_CP047901.1"/>
</dbReference>
<dbReference type="AlphaFoldDB" id="A0A857N585"/>
<dbReference type="Pfam" id="PF00005">
    <property type="entry name" value="ABC_tran"/>
    <property type="match status" value="1"/>
</dbReference>
<dbReference type="InterPro" id="IPR017871">
    <property type="entry name" value="ABC_transporter-like_CS"/>
</dbReference>
<evidence type="ECO:0000256" key="2">
    <source>
        <dbReference type="ARBA" id="ARBA00022741"/>
    </source>
</evidence>
<dbReference type="EMBL" id="CP047901">
    <property type="protein sequence ID" value="QHO63405.1"/>
    <property type="molecule type" value="Genomic_DNA"/>
</dbReference>
<protein>
    <submittedName>
        <fullName evidence="5">ABC-type antimicrobial peptide transport system, ATPase component</fullName>
    </submittedName>
</protein>
<evidence type="ECO:0000313" key="5">
    <source>
        <dbReference type="EMBL" id="QHO63405.1"/>
    </source>
</evidence>
<dbReference type="PROSITE" id="PS00211">
    <property type="entry name" value="ABC_TRANSPORTER_1"/>
    <property type="match status" value="1"/>
</dbReference>
<reference evidence="6" key="1">
    <citation type="journal article" date="2020" name="Microorganisms">
        <title>Complete Genome of a Member of a New Bacterial Lineage in the Microgenomates Group Reveals an Unusual Nucleotide Composition Disparity Between Two Strands of DNA and Limited Metabolic Potential.</title>
        <authorList>
            <person name="Kadnikov V.V."/>
            <person name="Mardanov A.V."/>
            <person name="Beletsky A.V."/>
            <person name="Karnachuk O.V."/>
            <person name="Ravin N.V."/>
        </authorList>
    </citation>
    <scope>NUCLEOTIDE SEQUENCE [LARGE SCALE GENOMIC DNA]</scope>
</reference>
<keyword evidence="1" id="KW-0813">Transport</keyword>
<dbReference type="InterPro" id="IPR027417">
    <property type="entry name" value="P-loop_NTPase"/>
</dbReference>
<evidence type="ECO:0000256" key="1">
    <source>
        <dbReference type="ARBA" id="ARBA00022448"/>
    </source>
</evidence>
<dbReference type="PANTHER" id="PTHR24220:SF86">
    <property type="entry name" value="ABC TRANSPORTER ABCH.1"/>
    <property type="match status" value="1"/>
</dbReference>
<gene>
    <name evidence="5" type="ORF">MICH65_0424</name>
</gene>
<sequence length="225" mass="25425">MIKLDRVSKTYFLGDEEVRAVDDVSLEIKKKEYVSILGPSGCGKSTMMHLIGLLEVPSSGKLLLEGKDVSRLSDDDLSEIRNRKVGFVFQSFNLINKFTIWENVLMPTRYARSSIDFNVEKNAEDLLKRFGIWERRNFYPNKVSGGQQQRAAVARALIMKPSVILADEPTGNLDTASGDEIMDLLASLNKELGVTIVVVTHELEIAEKTRRRIYMRDGKVVKETK</sequence>
<dbReference type="SMART" id="SM00382">
    <property type="entry name" value="AAA"/>
    <property type="match status" value="1"/>
</dbReference>
<dbReference type="InterPro" id="IPR015854">
    <property type="entry name" value="ABC_transpr_LolD-like"/>
</dbReference>
<dbReference type="SUPFAM" id="SSF52540">
    <property type="entry name" value="P-loop containing nucleoside triphosphate hydrolases"/>
    <property type="match status" value="1"/>
</dbReference>
<organism evidence="5 6">
    <name type="scientific">Candidatus Chazhemtobacterium aquaticus</name>
    <dbReference type="NCBI Taxonomy" id="2715735"/>
    <lineage>
        <taxon>Bacteria</taxon>
        <taxon>Candidatus Chazhemtobacteraceae</taxon>
        <taxon>Candidatus Chazhemtobacterium</taxon>
    </lineage>
</organism>
<dbReference type="KEGG" id="caqa:MICH65_0424"/>
<dbReference type="GO" id="GO:0022857">
    <property type="term" value="F:transmembrane transporter activity"/>
    <property type="evidence" value="ECO:0007669"/>
    <property type="project" value="UniProtKB-ARBA"/>
</dbReference>
<dbReference type="CDD" id="cd03255">
    <property type="entry name" value="ABC_MJ0796_LolCDE_FtsE"/>
    <property type="match status" value="1"/>
</dbReference>
<keyword evidence="6" id="KW-1185">Reference proteome</keyword>
<proteinExistence type="predicted"/>
<evidence type="ECO:0000256" key="3">
    <source>
        <dbReference type="ARBA" id="ARBA00022840"/>
    </source>
</evidence>
<dbReference type="InterPro" id="IPR017911">
    <property type="entry name" value="MacB-like_ATP-bd"/>
</dbReference>
<dbReference type="InterPro" id="IPR003593">
    <property type="entry name" value="AAA+_ATPase"/>
</dbReference>
<accession>A0A857N585</accession>
<dbReference type="Proteomes" id="UP000463983">
    <property type="component" value="Chromosome"/>
</dbReference>
<name>A0A857N585_9BACT</name>
<feature type="domain" description="ABC transporter" evidence="4">
    <location>
        <begin position="2"/>
        <end position="225"/>
    </location>
</feature>